<keyword evidence="5" id="KW-0472">Membrane</keyword>
<dbReference type="GO" id="GO:0038023">
    <property type="term" value="F:signaling receptor activity"/>
    <property type="evidence" value="ECO:0007669"/>
    <property type="project" value="TreeGrafter"/>
</dbReference>
<dbReference type="EMBL" id="JAATJU010025597">
    <property type="protein sequence ID" value="KAH0503384.1"/>
    <property type="molecule type" value="Genomic_DNA"/>
</dbReference>
<accession>A0A8J6G1J7</accession>
<dbReference type="Proteomes" id="UP000710432">
    <property type="component" value="Unassembled WGS sequence"/>
</dbReference>
<name>A0A8J6G1J7_MICOH</name>
<keyword evidence="4" id="KW-1133">Transmembrane helix</keyword>
<dbReference type="GO" id="GO:0006954">
    <property type="term" value="P:inflammatory response"/>
    <property type="evidence" value="ECO:0007669"/>
    <property type="project" value="TreeGrafter"/>
</dbReference>
<proteinExistence type="predicted"/>
<dbReference type="GO" id="GO:0005886">
    <property type="term" value="C:plasma membrane"/>
    <property type="evidence" value="ECO:0007669"/>
    <property type="project" value="TreeGrafter"/>
</dbReference>
<dbReference type="PANTHER" id="PTHR24365">
    <property type="entry name" value="TOLL-LIKE RECEPTOR"/>
    <property type="match status" value="1"/>
</dbReference>
<comment type="caution">
    <text evidence="6">The sequence shown here is derived from an EMBL/GenBank/DDBJ whole genome shotgun (WGS) entry which is preliminary data.</text>
</comment>
<organism evidence="6 7">
    <name type="scientific">Microtus ochrogaster</name>
    <name type="common">Prairie vole</name>
    <dbReference type="NCBI Taxonomy" id="79684"/>
    <lineage>
        <taxon>Eukaryota</taxon>
        <taxon>Metazoa</taxon>
        <taxon>Chordata</taxon>
        <taxon>Craniata</taxon>
        <taxon>Vertebrata</taxon>
        <taxon>Euteleostomi</taxon>
        <taxon>Mammalia</taxon>
        <taxon>Eutheria</taxon>
        <taxon>Euarchontoglires</taxon>
        <taxon>Glires</taxon>
        <taxon>Rodentia</taxon>
        <taxon>Myomorpha</taxon>
        <taxon>Muroidea</taxon>
        <taxon>Cricetidae</taxon>
        <taxon>Arvicolinae</taxon>
        <taxon>Microtus</taxon>
    </lineage>
</organism>
<evidence type="ECO:0000313" key="6">
    <source>
        <dbReference type="EMBL" id="KAH0503384.1"/>
    </source>
</evidence>
<evidence type="ECO:0000313" key="7">
    <source>
        <dbReference type="Proteomes" id="UP000710432"/>
    </source>
</evidence>
<comment type="subcellular location">
    <subcellularLocation>
        <location evidence="1">Membrane</location>
        <topology evidence="1">Single-pass membrane protein</topology>
    </subcellularLocation>
</comment>
<evidence type="ECO:0000256" key="3">
    <source>
        <dbReference type="ARBA" id="ARBA00022729"/>
    </source>
</evidence>
<evidence type="ECO:0000256" key="2">
    <source>
        <dbReference type="ARBA" id="ARBA00022692"/>
    </source>
</evidence>
<keyword evidence="6" id="KW-0675">Receptor</keyword>
<evidence type="ECO:0000256" key="5">
    <source>
        <dbReference type="ARBA" id="ARBA00023136"/>
    </source>
</evidence>
<sequence length="180" mass="20167">MPRLCVLELGDLNFFYESSTKKLEMLLKEVPQLQVLALSHLNLRNLSVSSFKSLHHFKLLLLNSELALEMDSSLQELIPQMSPYVYFSDVTFTCQCEASWVESWATQAPNTFVCGLEKSVCMTNTSDYSSTLLFSFLAANCPHDAEFGGFLISFTLALLLIAHMTLSLEAFSSVSPWPCC</sequence>
<evidence type="ECO:0000256" key="1">
    <source>
        <dbReference type="ARBA" id="ARBA00004167"/>
    </source>
</evidence>
<gene>
    <name evidence="6" type="ORF">LTLLF_189645</name>
</gene>
<keyword evidence="3" id="KW-0732">Signal</keyword>
<dbReference type="Gene3D" id="3.80.10.10">
    <property type="entry name" value="Ribonuclease Inhibitor"/>
    <property type="match status" value="1"/>
</dbReference>
<reference evidence="6" key="1">
    <citation type="submission" date="2020-03" db="EMBL/GenBank/DDBJ databases">
        <title>Studies in the Genomics of Life Span.</title>
        <authorList>
            <person name="Glass D."/>
        </authorList>
    </citation>
    <scope>NUCLEOTIDE SEQUENCE</scope>
    <source>
        <strain evidence="6">LTLLF</strain>
        <tissue evidence="6">Muscle</tissue>
    </source>
</reference>
<keyword evidence="2" id="KW-0812">Transmembrane</keyword>
<evidence type="ECO:0000256" key="4">
    <source>
        <dbReference type="ARBA" id="ARBA00022989"/>
    </source>
</evidence>
<dbReference type="GO" id="GO:0002224">
    <property type="term" value="P:toll-like receptor signaling pathway"/>
    <property type="evidence" value="ECO:0007669"/>
    <property type="project" value="TreeGrafter"/>
</dbReference>
<dbReference type="PANTHER" id="PTHR24365:SF527">
    <property type="entry name" value="TOLL-LIKE RECEPTOR 11"/>
    <property type="match status" value="1"/>
</dbReference>
<dbReference type="SUPFAM" id="SSF52058">
    <property type="entry name" value="L domain-like"/>
    <property type="match status" value="1"/>
</dbReference>
<dbReference type="AlphaFoldDB" id="A0A8J6G1J7"/>
<dbReference type="InterPro" id="IPR032675">
    <property type="entry name" value="LRR_dom_sf"/>
</dbReference>
<protein>
    <submittedName>
        <fullName evidence="6">Toll-like receptor 11</fullName>
    </submittedName>
</protein>